<feature type="compositionally biased region" description="Basic residues" evidence="1">
    <location>
        <begin position="347"/>
        <end position="361"/>
    </location>
</feature>
<dbReference type="InterPro" id="IPR003777">
    <property type="entry name" value="XdhC_CoxI"/>
</dbReference>
<accession>A0A0M0FD62</accession>
<feature type="compositionally biased region" description="Low complexity" evidence="1">
    <location>
        <begin position="189"/>
        <end position="203"/>
    </location>
</feature>
<dbReference type="Gene3D" id="3.30.465.10">
    <property type="match status" value="1"/>
</dbReference>
<dbReference type="PANTHER" id="PTHR30388">
    <property type="entry name" value="ALDEHYDE OXIDOREDUCTASE MOLYBDENUM COFACTOR ASSEMBLY PROTEIN"/>
    <property type="match status" value="1"/>
</dbReference>
<dbReference type="InterPro" id="IPR016169">
    <property type="entry name" value="FAD-bd_PCMH_sub2"/>
</dbReference>
<dbReference type="GO" id="GO:0071949">
    <property type="term" value="F:FAD binding"/>
    <property type="evidence" value="ECO:0007669"/>
    <property type="project" value="InterPro"/>
</dbReference>
<dbReference type="SUPFAM" id="SSF56176">
    <property type="entry name" value="FAD-binding/transporter-associated domain-like"/>
    <property type="match status" value="1"/>
</dbReference>
<protein>
    <recommendedName>
        <fullName evidence="2">FAD-binding PCMH-type domain-containing protein</fullName>
    </recommendedName>
</protein>
<dbReference type="Pfam" id="PF02625">
    <property type="entry name" value="XdhC_CoxI"/>
    <property type="match status" value="1"/>
</dbReference>
<name>A0A0M0FD62_CELCE</name>
<dbReference type="PROSITE" id="PS51387">
    <property type="entry name" value="FAD_PCMH"/>
    <property type="match status" value="1"/>
</dbReference>
<dbReference type="InterPro" id="IPR052698">
    <property type="entry name" value="MoCofactor_Util/Proc"/>
</dbReference>
<dbReference type="Pfam" id="PF13478">
    <property type="entry name" value="XdhC_C"/>
    <property type="match status" value="1"/>
</dbReference>
<keyword evidence="4" id="KW-1185">Reference proteome</keyword>
<evidence type="ECO:0000256" key="1">
    <source>
        <dbReference type="SAM" id="MobiDB-lite"/>
    </source>
</evidence>
<evidence type="ECO:0000313" key="4">
    <source>
        <dbReference type="Proteomes" id="UP000037387"/>
    </source>
</evidence>
<proteinExistence type="predicted"/>
<dbReference type="PATRIC" id="fig|1350482.3.peg.1246"/>
<feature type="domain" description="FAD-binding PCMH-type" evidence="2">
    <location>
        <begin position="403"/>
        <end position="589"/>
    </location>
</feature>
<dbReference type="InterPro" id="IPR027051">
    <property type="entry name" value="XdhC_Rossmann_dom"/>
</dbReference>
<comment type="caution">
    <text evidence="3">The sequence shown here is derived from an EMBL/GenBank/DDBJ whole genome shotgun (WGS) entry which is preliminary data.</text>
</comment>
<dbReference type="AlphaFoldDB" id="A0A0M0FD62"/>
<feature type="region of interest" description="Disordered" evidence="1">
    <location>
        <begin position="319"/>
        <end position="407"/>
    </location>
</feature>
<dbReference type="EMBL" id="ATNL01000006">
    <property type="protein sequence ID" value="KON75535.1"/>
    <property type="molecule type" value="Genomic_DNA"/>
</dbReference>
<evidence type="ECO:0000313" key="3">
    <source>
        <dbReference type="EMBL" id="KON75535.1"/>
    </source>
</evidence>
<dbReference type="InterPro" id="IPR036318">
    <property type="entry name" value="FAD-bd_PCMH-like_sf"/>
</dbReference>
<dbReference type="InterPro" id="IPR016166">
    <property type="entry name" value="FAD-bd_PCMH"/>
</dbReference>
<dbReference type="Pfam" id="PF00941">
    <property type="entry name" value="FAD_binding_5"/>
    <property type="match status" value="1"/>
</dbReference>
<dbReference type="PANTHER" id="PTHR30388:SF4">
    <property type="entry name" value="MOLYBDENUM COFACTOR INSERTION CHAPERONE PAOD"/>
    <property type="match status" value="1"/>
</dbReference>
<feature type="compositionally biased region" description="Basic and acidic residues" evidence="1">
    <location>
        <begin position="362"/>
        <end position="371"/>
    </location>
</feature>
<dbReference type="GO" id="GO:0016491">
    <property type="term" value="F:oxidoreductase activity"/>
    <property type="evidence" value="ECO:0007669"/>
    <property type="project" value="InterPro"/>
</dbReference>
<evidence type="ECO:0000259" key="2">
    <source>
        <dbReference type="PROSITE" id="PS51387"/>
    </source>
</evidence>
<sequence length="704" mass="73876">MLQIVDQLAPWLGPGQPPFAVATVVAASGSVPRPVGTAMAVRADGAVLGSLSGGCVEGAVHAAALDAIASGASHRETFGYSDEDAFAVGLSCGGTLDVHVQPVLPGDDAARALAAVVARPDGGGEPVALVRRIDGSRRTAALVDDPATASEHAVAAAIRDLVGPDALDAATAQVVAVLRAGGTATVHAAHGAPGAAASPSSHPGPDRAPAHADACDEVEPVTLLVETRLPAPRFLVCGANDFAGALVRHVRLLGYRVTLVDAREVFADARRFPEAEVVVEWPDRYLATEAGAGRIDTRTAVAVLTHDAKFDVPLLRLPPRARAARRRPARGTSDRGGARAPPLAHRPGPRGRHTGRGRRLDHRGARRDPARPGRRRPAERHGRADPRRPAVRVACPPPRDRGRAAPRGGLLMDLSTVTDLVPTADPADWRAGDAWLAGGTVLFSYGSQTLRRLLDLTSAGWPALTVTDDGLEIAATCTVAELWAFEESRQAVSVRERWSALDLVRPCCDSFVASFKIWNTSTVGGNVCTSLPAGPMISLTAALDGVAEVWGPGGTRRTQPVAELVTGELRNTLAPGELLRAIRVPDHALRSRTAFRRLSLSNLGRSGVLLIGRVDPPDAGGGFVLTVTASTRRPVQLRFPADAPPTAADLAAALDAAIPPDLYHDDIHGLPEWRRDMTYRLGEEIRSELLTGLLDGTTSDGGLR</sequence>
<feature type="compositionally biased region" description="Basic and acidic residues" evidence="1">
    <location>
        <begin position="379"/>
        <end position="388"/>
    </location>
</feature>
<gene>
    <name evidence="3" type="ORF">M768_06265</name>
</gene>
<dbReference type="Gene3D" id="3.40.50.720">
    <property type="entry name" value="NAD(P)-binding Rossmann-like Domain"/>
    <property type="match status" value="1"/>
</dbReference>
<dbReference type="Proteomes" id="UP000037387">
    <property type="component" value="Unassembled WGS sequence"/>
</dbReference>
<dbReference type="InterPro" id="IPR002346">
    <property type="entry name" value="Mopterin_DH_FAD-bd"/>
</dbReference>
<organism evidence="3 4">
    <name type="scientific">Cellulosimicrobium cellulans F16</name>
    <dbReference type="NCBI Taxonomy" id="1350482"/>
    <lineage>
        <taxon>Bacteria</taxon>
        <taxon>Bacillati</taxon>
        <taxon>Actinomycetota</taxon>
        <taxon>Actinomycetes</taxon>
        <taxon>Micrococcales</taxon>
        <taxon>Promicromonosporaceae</taxon>
        <taxon>Cellulosimicrobium</taxon>
    </lineage>
</organism>
<feature type="region of interest" description="Disordered" evidence="1">
    <location>
        <begin position="189"/>
        <end position="212"/>
    </location>
</feature>
<reference evidence="3 4" key="1">
    <citation type="journal article" date="2015" name="Sci. Rep.">
        <title>Functional and structural properties of a novel cellulosome-like multienzyme complex: efficient glycoside hydrolysis of water-insoluble 7-xylosyl-10-deacetylpaclitaxel.</title>
        <authorList>
            <person name="Dou T.Y."/>
            <person name="Luan H.W."/>
            <person name="Ge G.B."/>
            <person name="Dong M.M."/>
            <person name="Zou H.F."/>
            <person name="He Y.Q."/>
            <person name="Cui P."/>
            <person name="Wang J.Y."/>
            <person name="Hao D.C."/>
            <person name="Yang S.L."/>
            <person name="Yang L."/>
        </authorList>
    </citation>
    <scope>NUCLEOTIDE SEQUENCE [LARGE SCALE GENOMIC DNA]</scope>
    <source>
        <strain evidence="3 4">F16</strain>
    </source>
</reference>